<name>A0A6J4RR16_9ACTN</name>
<dbReference type="EMBL" id="CADCVJ010000161">
    <property type="protein sequence ID" value="CAA9479743.1"/>
    <property type="molecule type" value="Genomic_DNA"/>
</dbReference>
<gene>
    <name evidence="2" type="ORF">AVDCRST_MAG38-1933</name>
</gene>
<proteinExistence type="predicted"/>
<accession>A0A6J4RR16</accession>
<organism evidence="2">
    <name type="scientific">uncultured Solirubrobacteraceae bacterium</name>
    <dbReference type="NCBI Taxonomy" id="1162706"/>
    <lineage>
        <taxon>Bacteria</taxon>
        <taxon>Bacillati</taxon>
        <taxon>Actinomycetota</taxon>
        <taxon>Thermoleophilia</taxon>
        <taxon>Solirubrobacterales</taxon>
        <taxon>Solirubrobacteraceae</taxon>
        <taxon>environmental samples</taxon>
    </lineage>
</organism>
<evidence type="ECO:0000313" key="2">
    <source>
        <dbReference type="EMBL" id="CAA9479743.1"/>
    </source>
</evidence>
<reference evidence="2" key="1">
    <citation type="submission" date="2020-02" db="EMBL/GenBank/DDBJ databases">
        <authorList>
            <person name="Meier V. D."/>
        </authorList>
    </citation>
    <scope>NUCLEOTIDE SEQUENCE</scope>
    <source>
        <strain evidence="2">AVDCRST_MAG38</strain>
    </source>
</reference>
<feature type="non-terminal residue" evidence="2">
    <location>
        <position position="90"/>
    </location>
</feature>
<protein>
    <submittedName>
        <fullName evidence="2">Uncharacterized protein</fullName>
    </submittedName>
</protein>
<feature type="compositionally biased region" description="Basic residues" evidence="1">
    <location>
        <begin position="1"/>
        <end position="10"/>
    </location>
</feature>
<feature type="region of interest" description="Disordered" evidence="1">
    <location>
        <begin position="1"/>
        <end position="36"/>
    </location>
</feature>
<feature type="non-terminal residue" evidence="2">
    <location>
        <position position="1"/>
    </location>
</feature>
<sequence length="90" mass="10279">WTPAGRRRSSARTTGRSPATTPPLSRATRRRYARRSTACRCRRGAWRPSRWTGGGPRCSSRRRSSATCRRRWWRGCARPRRRGPPGTGPT</sequence>
<feature type="compositionally biased region" description="Low complexity" evidence="1">
    <location>
        <begin position="11"/>
        <end position="26"/>
    </location>
</feature>
<evidence type="ECO:0000256" key="1">
    <source>
        <dbReference type="SAM" id="MobiDB-lite"/>
    </source>
</evidence>
<dbReference type="AlphaFoldDB" id="A0A6J4RR16"/>